<dbReference type="OrthoDB" id="7064922at2"/>
<dbReference type="AlphaFoldDB" id="A0A2G9WTP6"/>
<evidence type="ECO:0000313" key="2">
    <source>
        <dbReference type="Proteomes" id="UP000231070"/>
    </source>
</evidence>
<proteinExistence type="predicted"/>
<sequence length="76" mass="8548">MASQSREKLATVVDSESLAALRDLAKREGREIQALVDEALADLIEKRKHRKPRAGVMAAYRTSHREFAPLYRKLAG</sequence>
<accession>A0A2G9WTP6</accession>
<protein>
    <recommendedName>
        <fullName evidence="3">Ribbon-helix-helix protein CopG domain-containing protein</fullName>
    </recommendedName>
</protein>
<reference evidence="1 2" key="1">
    <citation type="submission" date="2017-08" db="EMBL/GenBank/DDBJ databases">
        <title>Pleomorphomonas carboxidotrophicus sp. nov., a new mesophilic hydrogenogenic carboxidotroph.</title>
        <authorList>
            <person name="Esquivel-Elizondo S."/>
            <person name="Krajmalnik-Brown R."/>
            <person name="Maldonado J."/>
        </authorList>
    </citation>
    <scope>NUCLEOTIDE SEQUENCE [LARGE SCALE GENOMIC DNA]</scope>
    <source>
        <strain evidence="1 2">SVCO-16</strain>
    </source>
</reference>
<keyword evidence="2" id="KW-1185">Reference proteome</keyword>
<organism evidence="1 2">
    <name type="scientific">Pleomorphomonas carboxyditropha</name>
    <dbReference type="NCBI Taxonomy" id="2023338"/>
    <lineage>
        <taxon>Bacteria</taxon>
        <taxon>Pseudomonadati</taxon>
        <taxon>Pseudomonadota</taxon>
        <taxon>Alphaproteobacteria</taxon>
        <taxon>Hyphomicrobiales</taxon>
        <taxon>Pleomorphomonadaceae</taxon>
        <taxon>Pleomorphomonas</taxon>
    </lineage>
</organism>
<comment type="caution">
    <text evidence="1">The sequence shown here is derived from an EMBL/GenBank/DDBJ whole genome shotgun (WGS) entry which is preliminary data.</text>
</comment>
<dbReference type="Proteomes" id="UP000231070">
    <property type="component" value="Unassembled WGS sequence"/>
</dbReference>
<gene>
    <name evidence="1" type="ORF">CJ014_17050</name>
</gene>
<evidence type="ECO:0008006" key="3">
    <source>
        <dbReference type="Google" id="ProtNLM"/>
    </source>
</evidence>
<dbReference type="EMBL" id="NQVN01000012">
    <property type="protein sequence ID" value="PIO98077.1"/>
    <property type="molecule type" value="Genomic_DNA"/>
</dbReference>
<evidence type="ECO:0000313" key="1">
    <source>
        <dbReference type="EMBL" id="PIO98077.1"/>
    </source>
</evidence>
<dbReference type="RefSeq" id="WP_100081691.1">
    <property type="nucleotide sequence ID" value="NZ_NQVN01000012.1"/>
</dbReference>
<name>A0A2G9WTP6_9HYPH</name>